<reference evidence="1 2" key="1">
    <citation type="journal article" date="2009" name="Science">
        <title>Green evolution and dynamic adaptations revealed by genomes of the marine picoeukaryotes Micromonas.</title>
        <authorList>
            <person name="Worden A.Z."/>
            <person name="Lee J.H."/>
            <person name="Mock T."/>
            <person name="Rouze P."/>
            <person name="Simmons M.P."/>
            <person name="Aerts A.L."/>
            <person name="Allen A.E."/>
            <person name="Cuvelier M.L."/>
            <person name="Derelle E."/>
            <person name="Everett M.V."/>
            <person name="Foulon E."/>
            <person name="Grimwood J."/>
            <person name="Gundlach H."/>
            <person name="Henrissat B."/>
            <person name="Napoli C."/>
            <person name="McDonald S.M."/>
            <person name="Parker M.S."/>
            <person name="Rombauts S."/>
            <person name="Salamov A."/>
            <person name="Von Dassow P."/>
            <person name="Badger J.H."/>
            <person name="Coutinho P.M."/>
            <person name="Demir E."/>
            <person name="Dubchak I."/>
            <person name="Gentemann C."/>
            <person name="Eikrem W."/>
            <person name="Gready J.E."/>
            <person name="John U."/>
            <person name="Lanier W."/>
            <person name="Lindquist E.A."/>
            <person name="Lucas S."/>
            <person name="Mayer K.F."/>
            <person name="Moreau H."/>
            <person name="Not F."/>
            <person name="Otillar R."/>
            <person name="Panaud O."/>
            <person name="Pangilinan J."/>
            <person name="Paulsen I."/>
            <person name="Piegu B."/>
            <person name="Poliakov A."/>
            <person name="Robbens S."/>
            <person name="Schmutz J."/>
            <person name="Toulza E."/>
            <person name="Wyss T."/>
            <person name="Zelensky A."/>
            <person name="Zhou K."/>
            <person name="Armbrust E.V."/>
            <person name="Bhattacharya D."/>
            <person name="Goodenough U.W."/>
            <person name="Van de Peer Y."/>
            <person name="Grigoriev I.V."/>
        </authorList>
    </citation>
    <scope>NUCLEOTIDE SEQUENCE [LARGE SCALE GENOMIC DNA]</scope>
    <source>
        <strain evidence="1 2">CCMP1545</strain>
    </source>
</reference>
<sequence length="430" mass="47148">MTPPRGTGAGDASKGRAYLIAPPPLFPLVPAFSRETFRYEIIPNSMWFFEQKQGIGLGLNVSVNVRMTVIKLESGGLWVHAPVAPTKECVALLNELDAPVEHIVLPTTLFEHKIFVGPFQRKYPDAEVWIAPDQWSWPVNLPPTFFGIFKTGTLGFGGGVDANGDAPSWADEFECELLTPPALGVASYVAFTECAFLHKATRTLLVTDAVVYVSENVPDAIPDRDLLESGDDDNFTIAALKFLNLFDIKTKAKTRTTSSKDMTENERKRLGWQRNALQALYFGPSNLLDPEMSWVGIVNRLIVAPVVSTLVYENVPDDVADWARRIGRWKFDTIVPAHFDAPIKAGPKEWNAAFGFLPTSRPADEPEITGGVGGGVRGFGDGYYPDEDMILLRGVGDVLKDAGVIFTDENRPRRKLGVVQGAGVGGEKKK</sequence>
<dbReference type="PANTHER" id="PTHR33835">
    <property type="entry name" value="YALI0C07656P"/>
    <property type="match status" value="1"/>
</dbReference>
<organism evidence="2">
    <name type="scientific">Micromonas pusilla (strain CCMP1545)</name>
    <name type="common">Picoplanktonic green alga</name>
    <dbReference type="NCBI Taxonomy" id="564608"/>
    <lineage>
        <taxon>Eukaryota</taxon>
        <taxon>Viridiplantae</taxon>
        <taxon>Chlorophyta</taxon>
        <taxon>Mamiellophyceae</taxon>
        <taxon>Mamiellales</taxon>
        <taxon>Mamiellaceae</taxon>
        <taxon>Micromonas</taxon>
    </lineage>
</organism>
<dbReference type="Proteomes" id="UP000001876">
    <property type="component" value="Unassembled WGS sequence"/>
</dbReference>
<name>C1MK79_MICPC</name>
<dbReference type="GeneID" id="9681673"/>
<dbReference type="InterPro" id="IPR025638">
    <property type="entry name" value="DUF4336"/>
</dbReference>
<dbReference type="OMA" id="CPGQWSF"/>
<evidence type="ECO:0000313" key="2">
    <source>
        <dbReference type="Proteomes" id="UP000001876"/>
    </source>
</evidence>
<dbReference type="KEGG" id="mpp:MICPUCDRAFT_46519"/>
<proteinExistence type="predicted"/>
<accession>C1MK79</accession>
<evidence type="ECO:0000313" key="1">
    <source>
        <dbReference type="EMBL" id="EEH59327.1"/>
    </source>
</evidence>
<dbReference type="AlphaFoldDB" id="C1MK79"/>
<gene>
    <name evidence="1" type="ORF">MICPUCDRAFT_46519</name>
</gene>
<dbReference type="EMBL" id="GG663736">
    <property type="protein sequence ID" value="EEH59327.1"/>
    <property type="molecule type" value="Genomic_DNA"/>
</dbReference>
<dbReference type="RefSeq" id="XP_003055951.1">
    <property type="nucleotide sequence ID" value="XM_003055905.1"/>
</dbReference>
<dbReference type="Pfam" id="PF14234">
    <property type="entry name" value="DUF4336"/>
    <property type="match status" value="2"/>
</dbReference>
<keyword evidence="2" id="KW-1185">Reference proteome</keyword>
<dbReference type="OrthoDB" id="421671at2759"/>
<dbReference type="eggNOG" id="ENOG502QU5X">
    <property type="taxonomic scope" value="Eukaryota"/>
</dbReference>
<dbReference type="PANTHER" id="PTHR33835:SF2">
    <property type="entry name" value="LYSINE-TRNA LIGASE"/>
    <property type="match status" value="1"/>
</dbReference>
<protein>
    <submittedName>
        <fullName evidence="1">Predicted protein</fullName>
    </submittedName>
</protein>